<dbReference type="PANTHER" id="PTHR30185">
    <property type="entry name" value="CRYPTIC BETA-GLUCOSIDE BGL OPERON ANTITERMINATOR"/>
    <property type="match status" value="1"/>
</dbReference>
<protein>
    <recommendedName>
        <fullName evidence="3">Mga helix-turn-helix domain-containing protein</fullName>
    </recommendedName>
</protein>
<dbReference type="EMBL" id="MIKB01000005">
    <property type="protein sequence ID" value="OEG18103.1"/>
    <property type="molecule type" value="Genomic_DNA"/>
</dbReference>
<dbReference type="RefSeq" id="WP_069634256.1">
    <property type="nucleotide sequence ID" value="NZ_JXKZ01000021.1"/>
</dbReference>
<dbReference type="PANTHER" id="PTHR30185:SF18">
    <property type="entry name" value="TRANSCRIPTIONAL REGULATOR MTLR"/>
    <property type="match status" value="1"/>
</dbReference>
<keyword evidence="5" id="KW-1185">Reference proteome</keyword>
<dbReference type="Proteomes" id="UP000094764">
    <property type="component" value="Unassembled WGS sequence"/>
</dbReference>
<evidence type="ECO:0000313" key="5">
    <source>
        <dbReference type="Proteomes" id="UP000094764"/>
    </source>
</evidence>
<organism evidence="4 5">
    <name type="scientific">Enterococcus quebecensis</name>
    <dbReference type="NCBI Taxonomy" id="903983"/>
    <lineage>
        <taxon>Bacteria</taxon>
        <taxon>Bacillati</taxon>
        <taxon>Bacillota</taxon>
        <taxon>Bacilli</taxon>
        <taxon>Lactobacillales</taxon>
        <taxon>Enterococcaceae</taxon>
        <taxon>Enterococcus</taxon>
    </lineage>
</organism>
<accession>A0A1E5GZJ5</accession>
<keyword evidence="1" id="KW-0805">Transcription regulation</keyword>
<evidence type="ECO:0000313" key="4">
    <source>
        <dbReference type="EMBL" id="OEG18103.1"/>
    </source>
</evidence>
<evidence type="ECO:0000256" key="1">
    <source>
        <dbReference type="ARBA" id="ARBA00023015"/>
    </source>
</evidence>
<keyword evidence="2" id="KW-0804">Transcription</keyword>
<dbReference type="OrthoDB" id="2175541at2"/>
<gene>
    <name evidence="4" type="ORF">BCR23_14255</name>
</gene>
<dbReference type="PATRIC" id="fig|903983.4.peg.1546"/>
<sequence length="490" mass="58325">MENMLNEKSKKKIQLFTELLYRENEEISFSYLQNFLNISLSTLKRYFQELSTDVKANEHLQNLKLKKRTGGYLVQNHSVHDMDYLIIQLRLKYFEESLLFKIFLELLLNHYNSVEDLADKLYVSPPHIYKNINIINAELKRFPLKIVFHPNTNFQGKEKYIRMLNFYFFWNVYRGIAWPYNFPNMKHFSASVDFTQLETKYPDSVVKRLEFMVGLFMVRQKEHPIRLPKKIKALSKYFKTANDVSQLVEPFLASEDEILFFNLIARCYISEVDTLQDKVRLYESFPRSLPLIKACDLLIEEYEQNIHFDSSVNKDQRATIFYYVLIGMIQATYFSMSPVQFFRASFIEENSNKLSIKENHSIHEFYHNFKKEHPDFPVPDSCNFGMCVLLTVLTETFSPPSLSVYIQYSKNNIGTAYIKNKLLTIFNPKTIQITESLQDAELVIIDCFEPREERTKQKVFYISDVYDEQTWYELFSCIQMILFKMNKRIP</sequence>
<feature type="domain" description="Mga helix-turn-helix" evidence="3">
    <location>
        <begin position="89"/>
        <end position="169"/>
    </location>
</feature>
<name>A0A1E5GZJ5_9ENTE</name>
<dbReference type="InterPro" id="IPR050661">
    <property type="entry name" value="BglG_antiterminators"/>
</dbReference>
<dbReference type="AlphaFoldDB" id="A0A1E5GZJ5"/>
<dbReference type="Pfam" id="PF05043">
    <property type="entry name" value="Mga"/>
    <property type="match status" value="1"/>
</dbReference>
<dbReference type="STRING" id="903983.BCR23_14255"/>
<proteinExistence type="predicted"/>
<evidence type="ECO:0000259" key="3">
    <source>
        <dbReference type="Pfam" id="PF05043"/>
    </source>
</evidence>
<dbReference type="InterPro" id="IPR007737">
    <property type="entry name" value="Mga_HTH"/>
</dbReference>
<evidence type="ECO:0000256" key="2">
    <source>
        <dbReference type="ARBA" id="ARBA00023163"/>
    </source>
</evidence>
<comment type="caution">
    <text evidence="4">The sequence shown here is derived from an EMBL/GenBank/DDBJ whole genome shotgun (WGS) entry which is preliminary data.</text>
</comment>
<reference evidence="5" key="1">
    <citation type="submission" date="2016-09" db="EMBL/GenBank/DDBJ databases">
        <authorList>
            <person name="Gulvik C.A."/>
        </authorList>
    </citation>
    <scope>NUCLEOTIDE SEQUENCE [LARGE SCALE GENOMIC DNA]</scope>
    <source>
        <strain evidence="5">LMG 26306</strain>
    </source>
</reference>